<dbReference type="EMBL" id="LXSH01000004">
    <property type="protein sequence ID" value="OAM25553.1"/>
    <property type="molecule type" value="Genomic_DNA"/>
</dbReference>
<dbReference type="AlphaFoldDB" id="A0A1A9RSX7"/>
<dbReference type="Proteomes" id="UP000078103">
    <property type="component" value="Unassembled WGS sequence"/>
</dbReference>
<keyword evidence="1" id="KW-0812">Transmembrane</keyword>
<evidence type="ECO:0000313" key="3">
    <source>
        <dbReference type="Proteomes" id="UP000078103"/>
    </source>
</evidence>
<dbReference type="RefSeq" id="WP_035573804.1">
    <property type="nucleotide sequence ID" value="NZ_LXSH01000004.1"/>
</dbReference>
<feature type="transmembrane region" description="Helical" evidence="1">
    <location>
        <begin position="56"/>
        <end position="75"/>
    </location>
</feature>
<reference evidence="3" key="1">
    <citation type="submission" date="2016-05" db="EMBL/GenBank/DDBJ databases">
        <title>Draft genome of Corynebacterium afermentans subsp. afermentans LCDC 88199T.</title>
        <authorList>
            <person name="Bernier A.-M."/>
            <person name="Bernard K."/>
        </authorList>
    </citation>
    <scope>NUCLEOTIDE SEQUENCE [LARGE SCALE GENOMIC DNA]</scope>
    <source>
        <strain evidence="3">NML120819</strain>
    </source>
</reference>
<feature type="transmembrane region" description="Helical" evidence="1">
    <location>
        <begin position="7"/>
        <end position="36"/>
    </location>
</feature>
<sequence>MNKRMIVFISTLGSCYFCILIPIIIGAIFIIFLDILNGQLGIDTIIDIFSFFKDPWVYKMILIGVPFISIVMAMLNTD</sequence>
<comment type="caution">
    <text evidence="2">The sequence shown here is derived from an EMBL/GenBank/DDBJ whole genome shotgun (WGS) entry which is preliminary data.</text>
</comment>
<protein>
    <submittedName>
        <fullName evidence="2">Uncharacterized protein</fullName>
    </submittedName>
</protein>
<dbReference type="PROSITE" id="PS51257">
    <property type="entry name" value="PROKAR_LIPOPROTEIN"/>
    <property type="match status" value="1"/>
</dbReference>
<organism evidence="2 3">
    <name type="scientific">Eikenella corrodens</name>
    <dbReference type="NCBI Taxonomy" id="539"/>
    <lineage>
        <taxon>Bacteria</taxon>
        <taxon>Pseudomonadati</taxon>
        <taxon>Pseudomonadota</taxon>
        <taxon>Betaproteobacteria</taxon>
        <taxon>Neisseriales</taxon>
        <taxon>Neisseriaceae</taxon>
        <taxon>Eikenella</taxon>
    </lineage>
</organism>
<gene>
    <name evidence="2" type="ORF">A7P89_00560</name>
</gene>
<name>A0A1A9RSX7_EIKCO</name>
<keyword evidence="1" id="KW-1133">Transmembrane helix</keyword>
<evidence type="ECO:0000256" key="1">
    <source>
        <dbReference type="SAM" id="Phobius"/>
    </source>
</evidence>
<evidence type="ECO:0000313" key="2">
    <source>
        <dbReference type="EMBL" id="OAM25553.1"/>
    </source>
</evidence>
<keyword evidence="1" id="KW-0472">Membrane</keyword>
<accession>A0A1A9RSX7</accession>
<proteinExistence type="predicted"/>